<feature type="domain" description="TIR" evidence="3">
    <location>
        <begin position="84"/>
        <end position="215"/>
    </location>
</feature>
<sequence length="516" mass="60040">MIERWVNISIIALNLSIFIADCEKLVKEADAVSYDESHGKEHESGESETEVDCIHFNTFDDTITCTESLEVDVIYSAPPLNDLYRYHIFFSHSNEDKTWVSKTTQRLESEPYCYKCYYDDSMTESRGNKEQTRLCAAMLSERVVIVLSQSYMKHKWLEFQKQLQNLTECSLYRQRMLVVLLKDCVVPDTLQPMGFLDARESDFFPCFVRHLRSDIQNGQLLTSLGFCIKGRWSAHITNIDDDDNVPTPLCCHGINMSYSNFIDIVKRMQSVADSKTTVLSFLFSLKPIVILVIVITIWLSAFVFVVLFFMDESKQSALGVRLFIFSLPLLFVFYGYVVRWKRQQFRQKICVGMIDECVHVNEEFAASEKPLLLTTTMSKSGIFYQDVEMLLANYLEEDLIKFEDLIEIYTGAHDYLQQRSLAERLTVMVSTIYLHRMLMNQLPSYAQERHTSHKFCLCQFVEQLVEDFYQCLSKDTLVKDLQTVLEGRLSFHKSLRDLKKYQKGLAIHDEFSFTSI</sequence>
<evidence type="ECO:0000256" key="1">
    <source>
        <dbReference type="SAM" id="Phobius"/>
    </source>
</evidence>
<name>A0AA88XZ57_PINIB</name>
<keyword evidence="2" id="KW-0732">Signal</keyword>
<organism evidence="4 5">
    <name type="scientific">Pinctada imbricata</name>
    <name type="common">Atlantic pearl-oyster</name>
    <name type="synonym">Pinctada martensii</name>
    <dbReference type="NCBI Taxonomy" id="66713"/>
    <lineage>
        <taxon>Eukaryota</taxon>
        <taxon>Metazoa</taxon>
        <taxon>Spiralia</taxon>
        <taxon>Lophotrochozoa</taxon>
        <taxon>Mollusca</taxon>
        <taxon>Bivalvia</taxon>
        <taxon>Autobranchia</taxon>
        <taxon>Pteriomorphia</taxon>
        <taxon>Pterioida</taxon>
        <taxon>Pterioidea</taxon>
        <taxon>Pteriidae</taxon>
        <taxon>Pinctada</taxon>
    </lineage>
</organism>
<keyword evidence="5" id="KW-1185">Reference proteome</keyword>
<keyword evidence="1" id="KW-0472">Membrane</keyword>
<proteinExistence type="predicted"/>
<feature type="signal peptide" evidence="2">
    <location>
        <begin position="1"/>
        <end position="22"/>
    </location>
</feature>
<dbReference type="EMBL" id="VSWD01000010">
    <property type="protein sequence ID" value="KAK3089794.1"/>
    <property type="molecule type" value="Genomic_DNA"/>
</dbReference>
<accession>A0AA88XZ57</accession>
<dbReference type="Proteomes" id="UP001186944">
    <property type="component" value="Unassembled WGS sequence"/>
</dbReference>
<dbReference type="Gene3D" id="3.40.50.10140">
    <property type="entry name" value="Toll/interleukin-1 receptor homology (TIR) domain"/>
    <property type="match status" value="1"/>
</dbReference>
<dbReference type="Pfam" id="PF13676">
    <property type="entry name" value="TIR_2"/>
    <property type="match status" value="1"/>
</dbReference>
<keyword evidence="1" id="KW-1133">Transmembrane helix</keyword>
<dbReference type="InterPro" id="IPR000157">
    <property type="entry name" value="TIR_dom"/>
</dbReference>
<evidence type="ECO:0000256" key="2">
    <source>
        <dbReference type="SAM" id="SignalP"/>
    </source>
</evidence>
<reference evidence="4" key="1">
    <citation type="submission" date="2019-08" db="EMBL/GenBank/DDBJ databases">
        <title>The improved chromosome-level genome for the pearl oyster Pinctada fucata martensii using PacBio sequencing and Hi-C.</title>
        <authorList>
            <person name="Zheng Z."/>
        </authorList>
    </citation>
    <scope>NUCLEOTIDE SEQUENCE</scope>
    <source>
        <strain evidence="4">ZZ-2019</strain>
        <tissue evidence="4">Adductor muscle</tissue>
    </source>
</reference>
<gene>
    <name evidence="4" type="ORF">FSP39_006594</name>
</gene>
<comment type="caution">
    <text evidence="4">The sequence shown here is derived from an EMBL/GenBank/DDBJ whole genome shotgun (WGS) entry which is preliminary data.</text>
</comment>
<keyword evidence="1" id="KW-0812">Transmembrane</keyword>
<dbReference type="SUPFAM" id="SSF52200">
    <property type="entry name" value="Toll/Interleukin receptor TIR domain"/>
    <property type="match status" value="1"/>
</dbReference>
<dbReference type="GO" id="GO:0007165">
    <property type="term" value="P:signal transduction"/>
    <property type="evidence" value="ECO:0007669"/>
    <property type="project" value="InterPro"/>
</dbReference>
<protein>
    <recommendedName>
        <fullName evidence="3">TIR domain-containing protein</fullName>
    </recommendedName>
</protein>
<evidence type="ECO:0000259" key="3">
    <source>
        <dbReference type="PROSITE" id="PS50104"/>
    </source>
</evidence>
<dbReference type="AlphaFoldDB" id="A0AA88XZ57"/>
<dbReference type="PROSITE" id="PS50104">
    <property type="entry name" value="TIR"/>
    <property type="match status" value="1"/>
</dbReference>
<evidence type="ECO:0000313" key="4">
    <source>
        <dbReference type="EMBL" id="KAK3089794.1"/>
    </source>
</evidence>
<dbReference type="InterPro" id="IPR035897">
    <property type="entry name" value="Toll_tir_struct_dom_sf"/>
</dbReference>
<feature type="chain" id="PRO_5041667977" description="TIR domain-containing protein" evidence="2">
    <location>
        <begin position="23"/>
        <end position="516"/>
    </location>
</feature>
<evidence type="ECO:0000313" key="5">
    <source>
        <dbReference type="Proteomes" id="UP001186944"/>
    </source>
</evidence>
<feature type="transmembrane region" description="Helical" evidence="1">
    <location>
        <begin position="288"/>
        <end position="310"/>
    </location>
</feature>
<feature type="transmembrane region" description="Helical" evidence="1">
    <location>
        <begin position="316"/>
        <end position="338"/>
    </location>
</feature>